<dbReference type="Pfam" id="PF02148">
    <property type="entry name" value="zf-UBP"/>
    <property type="match status" value="1"/>
</dbReference>
<sequence>SIFSRCVCVQNSCAYVGCGESHADHSTVHSQETRHNLTVNLTTLRVWCYACGKEVFLERKLGPHSPVPSTKTLTSPQTNNTQECSRAQGSPTSLRLPPTGGCEDLGMETEEEDELRARGTRHLTGLNFNAQASISHALSLLFSGEVKLFVSHLL</sequence>
<reference evidence="5" key="3">
    <citation type="submission" date="2025-09" db="UniProtKB">
        <authorList>
            <consortium name="Ensembl"/>
        </authorList>
    </citation>
    <scope>IDENTIFICATION</scope>
</reference>
<dbReference type="GO" id="GO:0008270">
    <property type="term" value="F:zinc ion binding"/>
    <property type="evidence" value="ECO:0007669"/>
    <property type="project" value="UniProtKB-KW"/>
</dbReference>
<evidence type="ECO:0000256" key="1">
    <source>
        <dbReference type="ARBA" id="ARBA00022786"/>
    </source>
</evidence>
<name>A0A4W5LVJ8_9TELE</name>
<organism evidence="5 6">
    <name type="scientific">Hucho hucho</name>
    <name type="common">huchen</name>
    <dbReference type="NCBI Taxonomy" id="62062"/>
    <lineage>
        <taxon>Eukaryota</taxon>
        <taxon>Metazoa</taxon>
        <taxon>Chordata</taxon>
        <taxon>Craniata</taxon>
        <taxon>Vertebrata</taxon>
        <taxon>Euteleostomi</taxon>
        <taxon>Actinopterygii</taxon>
        <taxon>Neopterygii</taxon>
        <taxon>Teleostei</taxon>
        <taxon>Protacanthopterygii</taxon>
        <taxon>Salmoniformes</taxon>
        <taxon>Salmonidae</taxon>
        <taxon>Salmoninae</taxon>
        <taxon>Hucho</taxon>
    </lineage>
</organism>
<dbReference type="Gene3D" id="3.30.40.10">
    <property type="entry name" value="Zinc/RING finger domain, C3HC4 (zinc finger)"/>
    <property type="match status" value="1"/>
</dbReference>
<dbReference type="GeneTree" id="ENSGT00940000157311"/>
<keyword evidence="6" id="KW-1185">Reference proteome</keyword>
<evidence type="ECO:0000259" key="4">
    <source>
        <dbReference type="PROSITE" id="PS50271"/>
    </source>
</evidence>
<protein>
    <recommendedName>
        <fullName evidence="4">UBP-type domain-containing protein</fullName>
    </recommendedName>
</protein>
<dbReference type="InterPro" id="IPR013083">
    <property type="entry name" value="Znf_RING/FYVE/PHD"/>
</dbReference>
<accession>A0A4W5LVJ8</accession>
<keyword evidence="2" id="KW-0863">Zinc-finger</keyword>
<feature type="domain" description="UBP-type" evidence="4">
    <location>
        <begin position="1"/>
        <end position="74"/>
    </location>
</feature>
<feature type="region of interest" description="Disordered" evidence="3">
    <location>
        <begin position="62"/>
        <end position="100"/>
    </location>
</feature>
<dbReference type="PROSITE" id="PS50271">
    <property type="entry name" value="ZF_UBP"/>
    <property type="match status" value="1"/>
</dbReference>
<dbReference type="SUPFAM" id="SSF57850">
    <property type="entry name" value="RING/U-box"/>
    <property type="match status" value="1"/>
</dbReference>
<evidence type="ECO:0000256" key="2">
    <source>
        <dbReference type="PROSITE-ProRule" id="PRU00502"/>
    </source>
</evidence>
<feature type="compositionally biased region" description="Polar residues" evidence="3">
    <location>
        <begin position="67"/>
        <end position="93"/>
    </location>
</feature>
<reference evidence="6" key="1">
    <citation type="submission" date="2018-06" db="EMBL/GenBank/DDBJ databases">
        <title>Genome assembly of Danube salmon.</title>
        <authorList>
            <person name="Macqueen D.J."/>
            <person name="Gundappa M.K."/>
        </authorList>
    </citation>
    <scope>NUCLEOTIDE SEQUENCE [LARGE SCALE GENOMIC DNA]</scope>
</reference>
<dbReference type="AlphaFoldDB" id="A0A4W5LVJ8"/>
<evidence type="ECO:0000256" key="3">
    <source>
        <dbReference type="SAM" id="MobiDB-lite"/>
    </source>
</evidence>
<evidence type="ECO:0000313" key="5">
    <source>
        <dbReference type="Ensembl" id="ENSHHUP00000029000.1"/>
    </source>
</evidence>
<keyword evidence="1" id="KW-0833">Ubl conjugation pathway</keyword>
<keyword evidence="2" id="KW-0479">Metal-binding</keyword>
<dbReference type="Proteomes" id="UP000314982">
    <property type="component" value="Unassembled WGS sequence"/>
</dbReference>
<dbReference type="Ensembl" id="ENSHHUT00000030211.1">
    <property type="protein sequence ID" value="ENSHHUP00000029000.1"/>
    <property type="gene ID" value="ENSHHUG00000018505.1"/>
</dbReference>
<evidence type="ECO:0000313" key="6">
    <source>
        <dbReference type="Proteomes" id="UP000314982"/>
    </source>
</evidence>
<keyword evidence="2" id="KW-0862">Zinc</keyword>
<proteinExistence type="predicted"/>
<dbReference type="SMART" id="SM00290">
    <property type="entry name" value="ZnF_UBP"/>
    <property type="match status" value="1"/>
</dbReference>
<dbReference type="InterPro" id="IPR001607">
    <property type="entry name" value="Znf_UBP"/>
</dbReference>
<reference evidence="5" key="2">
    <citation type="submission" date="2025-08" db="UniProtKB">
        <authorList>
            <consortium name="Ensembl"/>
        </authorList>
    </citation>
    <scope>IDENTIFICATION</scope>
</reference>